<comment type="caution">
    <text evidence="1">The sequence shown here is derived from an EMBL/GenBank/DDBJ whole genome shotgun (WGS) entry which is preliminary data.</text>
</comment>
<keyword evidence="2" id="KW-1185">Reference proteome</keyword>
<evidence type="ECO:0000313" key="1">
    <source>
        <dbReference type="EMBL" id="MCY1008810.1"/>
    </source>
</evidence>
<name>A0A9X3ERY6_9BACT</name>
<organism evidence="1 2">
    <name type="scientific">Nannocystis pusilla</name>
    <dbReference type="NCBI Taxonomy" id="889268"/>
    <lineage>
        <taxon>Bacteria</taxon>
        <taxon>Pseudomonadati</taxon>
        <taxon>Myxococcota</taxon>
        <taxon>Polyangia</taxon>
        <taxon>Nannocystales</taxon>
        <taxon>Nannocystaceae</taxon>
        <taxon>Nannocystis</taxon>
    </lineage>
</organism>
<dbReference type="AlphaFoldDB" id="A0A9X3ERY6"/>
<sequence>MQKHVVIFQAPVPVGHRVELVWYDVVVDGLFGTSRRERPHEPVITDLDTGIVYVSDRLFVTPGVKRAKEPIEVSEELNKDAKEVKRVRGVVRRCRVITVLSFSDFELQTELTIAPEG</sequence>
<gene>
    <name evidence="1" type="ORF">OV079_25290</name>
</gene>
<dbReference type="RefSeq" id="WP_267771424.1">
    <property type="nucleotide sequence ID" value="NZ_JAPNKE010000002.1"/>
</dbReference>
<dbReference type="Proteomes" id="UP001150924">
    <property type="component" value="Unassembled WGS sequence"/>
</dbReference>
<reference evidence="1" key="1">
    <citation type="submission" date="2022-11" db="EMBL/GenBank/DDBJ databases">
        <title>Minimal conservation of predation-associated metabolite biosynthetic gene clusters underscores biosynthetic potential of Myxococcota including descriptions for ten novel species: Archangium lansinium sp. nov., Myxococcus landrumus sp. nov., Nannocystis bai.</title>
        <authorList>
            <person name="Ahearne A."/>
            <person name="Stevens C."/>
            <person name="Phillips K."/>
        </authorList>
    </citation>
    <scope>NUCLEOTIDE SEQUENCE</scope>
    <source>
        <strain evidence="1">Na p29</strain>
    </source>
</reference>
<proteinExistence type="predicted"/>
<dbReference type="EMBL" id="JAPNKE010000002">
    <property type="protein sequence ID" value="MCY1008810.1"/>
    <property type="molecule type" value="Genomic_DNA"/>
</dbReference>
<evidence type="ECO:0000313" key="2">
    <source>
        <dbReference type="Proteomes" id="UP001150924"/>
    </source>
</evidence>
<accession>A0A9X3ERY6</accession>
<protein>
    <submittedName>
        <fullName evidence="1">Uncharacterized protein</fullName>
    </submittedName>
</protein>